<accession>A0A919GF31</accession>
<keyword evidence="5 6" id="KW-0949">S-adenosyl-L-methionine</keyword>
<dbReference type="PANTHER" id="PTHR43619">
    <property type="entry name" value="S-ADENOSYL-L-METHIONINE-DEPENDENT METHYLTRANSFERASE YKTD-RELATED"/>
    <property type="match status" value="1"/>
</dbReference>
<dbReference type="PANTHER" id="PTHR43619:SF2">
    <property type="entry name" value="S-ADENOSYL-L-METHIONINE-DEPENDENT METHYLTRANSFERASES SUPERFAMILY PROTEIN"/>
    <property type="match status" value="1"/>
</dbReference>
<dbReference type="Proteomes" id="UP000603708">
    <property type="component" value="Unassembled WGS sequence"/>
</dbReference>
<evidence type="ECO:0000256" key="5">
    <source>
        <dbReference type="ARBA" id="ARBA00022691"/>
    </source>
</evidence>
<comment type="similarity">
    <text evidence="2 6">Belongs to the UPF0677 family.</text>
</comment>
<dbReference type="NCBIfam" id="TIGR00027">
    <property type="entry name" value="mthyl_TIGR00027"/>
    <property type="match status" value="1"/>
</dbReference>
<dbReference type="Pfam" id="PF04072">
    <property type="entry name" value="LCM"/>
    <property type="match status" value="1"/>
</dbReference>
<evidence type="ECO:0000313" key="8">
    <source>
        <dbReference type="Proteomes" id="UP000603708"/>
    </source>
</evidence>
<keyword evidence="3 6" id="KW-0489">Methyltransferase</keyword>
<dbReference type="InterPro" id="IPR029063">
    <property type="entry name" value="SAM-dependent_MTases_sf"/>
</dbReference>
<dbReference type="Gene3D" id="3.40.50.150">
    <property type="entry name" value="Vaccinia Virus protein VP39"/>
    <property type="match status" value="1"/>
</dbReference>
<name>A0A919GF31_9ACTN</name>
<evidence type="ECO:0000256" key="1">
    <source>
        <dbReference type="ARBA" id="ARBA00003907"/>
    </source>
</evidence>
<evidence type="ECO:0000256" key="2">
    <source>
        <dbReference type="ARBA" id="ARBA00008138"/>
    </source>
</evidence>
<keyword evidence="8" id="KW-1185">Reference proteome</keyword>
<dbReference type="InterPro" id="IPR007213">
    <property type="entry name" value="Ppm1/Ppm2/Tcmp"/>
</dbReference>
<protein>
    <recommendedName>
        <fullName evidence="6">S-adenosyl-L-methionine-dependent methyltransferase</fullName>
        <ecNumber evidence="6">2.1.1.-</ecNumber>
    </recommendedName>
</protein>
<evidence type="ECO:0000256" key="4">
    <source>
        <dbReference type="ARBA" id="ARBA00022679"/>
    </source>
</evidence>
<comment type="function">
    <text evidence="1 6">Exhibits S-adenosyl-L-methionine-dependent methyltransferase activity.</text>
</comment>
<dbReference type="GO" id="GO:0008168">
    <property type="term" value="F:methyltransferase activity"/>
    <property type="evidence" value="ECO:0007669"/>
    <property type="project" value="UniProtKB-UniRule"/>
</dbReference>
<dbReference type="EC" id="2.1.1.-" evidence="6"/>
<evidence type="ECO:0000313" key="7">
    <source>
        <dbReference type="EMBL" id="GHH83390.1"/>
    </source>
</evidence>
<keyword evidence="4" id="KW-0808">Transferase</keyword>
<evidence type="ECO:0000256" key="3">
    <source>
        <dbReference type="ARBA" id="ARBA00022603"/>
    </source>
</evidence>
<evidence type="ECO:0000256" key="6">
    <source>
        <dbReference type="RuleBase" id="RU362030"/>
    </source>
</evidence>
<reference evidence="7" key="2">
    <citation type="submission" date="2020-09" db="EMBL/GenBank/DDBJ databases">
        <authorList>
            <person name="Sun Q."/>
            <person name="Ohkuma M."/>
        </authorList>
    </citation>
    <scope>NUCLEOTIDE SEQUENCE</scope>
    <source>
        <strain evidence="7">JCM 5069</strain>
    </source>
</reference>
<dbReference type="InterPro" id="IPR011610">
    <property type="entry name" value="SAM_mthyl_Trfase_ML2640-like"/>
</dbReference>
<gene>
    <name evidence="7" type="ORF">GCM10018793_45360</name>
</gene>
<dbReference type="GO" id="GO:0032259">
    <property type="term" value="P:methylation"/>
    <property type="evidence" value="ECO:0007669"/>
    <property type="project" value="UniProtKB-KW"/>
</dbReference>
<dbReference type="AlphaFoldDB" id="A0A919GF31"/>
<dbReference type="EMBL" id="BNCD01000014">
    <property type="protein sequence ID" value="GHH83390.1"/>
    <property type="molecule type" value="Genomic_DNA"/>
</dbReference>
<dbReference type="RefSeq" id="WP_189934934.1">
    <property type="nucleotide sequence ID" value="NZ_BNCD01000014.1"/>
</dbReference>
<reference evidence="7" key="1">
    <citation type="journal article" date="2014" name="Int. J. Syst. Evol. Microbiol.">
        <title>Complete genome sequence of Corynebacterium casei LMG S-19264T (=DSM 44701T), isolated from a smear-ripened cheese.</title>
        <authorList>
            <consortium name="US DOE Joint Genome Institute (JGI-PGF)"/>
            <person name="Walter F."/>
            <person name="Albersmeier A."/>
            <person name="Kalinowski J."/>
            <person name="Ruckert C."/>
        </authorList>
    </citation>
    <scope>NUCLEOTIDE SEQUENCE</scope>
    <source>
        <strain evidence="7">JCM 5069</strain>
    </source>
</reference>
<dbReference type="SUPFAM" id="SSF53335">
    <property type="entry name" value="S-adenosyl-L-methionine-dependent methyltransferases"/>
    <property type="match status" value="1"/>
</dbReference>
<organism evidence="7 8">
    <name type="scientific">Streptomyces sulfonofaciens</name>
    <dbReference type="NCBI Taxonomy" id="68272"/>
    <lineage>
        <taxon>Bacteria</taxon>
        <taxon>Bacillati</taxon>
        <taxon>Actinomycetota</taxon>
        <taxon>Actinomycetes</taxon>
        <taxon>Kitasatosporales</taxon>
        <taxon>Streptomycetaceae</taxon>
        <taxon>Streptomyces</taxon>
    </lineage>
</organism>
<comment type="caution">
    <text evidence="7">The sequence shown here is derived from an EMBL/GenBank/DDBJ whole genome shotgun (WGS) entry which is preliminary data.</text>
</comment>
<sequence length="314" mass="33722">MAEEVPAHDHVRVPSDVGWTGLMTAHMRAVESARDDRLFTDPLATALVGMLQDTVRTGRDAVLPTGPADLTGELTETWYMLSTYLGVRTGYYDQVVRAAVDDGVRQVVLLAAGLDARAFRLGLPVDTAVFEVDTAPVLRFKDRVVAEAGLSPTVRRTTVAADLRGPWHEALTQAGLDPSLRTLWLVEGLFMYLSPQDCDGLLERLTALSGPGSRIALEYYEDNPRLADAGVADAVEGAVIDRVLSFFQPGPPLPPGPWLAGHGWTAEVTTLAAETTAAGRRTPLMFRRGRPHEVNLWLASGSLGDQGAGGRGTA</sequence>
<proteinExistence type="inferred from homology"/>